<accession>A0A6C0IA13</accession>
<dbReference type="AlphaFoldDB" id="A0A6C0IA13"/>
<evidence type="ECO:0008006" key="2">
    <source>
        <dbReference type="Google" id="ProtNLM"/>
    </source>
</evidence>
<dbReference type="SUPFAM" id="SSF48295">
    <property type="entry name" value="TrpR-like"/>
    <property type="match status" value="1"/>
</dbReference>
<evidence type="ECO:0000313" key="1">
    <source>
        <dbReference type="EMBL" id="QHT89642.1"/>
    </source>
</evidence>
<proteinExistence type="predicted"/>
<reference evidence="1" key="1">
    <citation type="journal article" date="2020" name="Nature">
        <title>Giant virus diversity and host interactions through global metagenomics.</title>
        <authorList>
            <person name="Schulz F."/>
            <person name="Roux S."/>
            <person name="Paez-Espino D."/>
            <person name="Jungbluth S."/>
            <person name="Walsh D.A."/>
            <person name="Denef V.J."/>
            <person name="McMahon K.D."/>
            <person name="Konstantinidis K.T."/>
            <person name="Eloe-Fadrosh E.A."/>
            <person name="Kyrpides N.C."/>
            <person name="Woyke T."/>
        </authorList>
    </citation>
    <scope>NUCLEOTIDE SEQUENCE</scope>
    <source>
        <strain evidence="1">GVMAG-M-3300023184-60</strain>
    </source>
</reference>
<sequence>MVEQHSEDYKLTAVKYYLTHNKTMRDVCNKIFNCKYQSLSKWKIKYNRFL</sequence>
<dbReference type="InterPro" id="IPR010921">
    <property type="entry name" value="Trp_repressor/repl_initiator"/>
</dbReference>
<dbReference type="GO" id="GO:0043565">
    <property type="term" value="F:sequence-specific DNA binding"/>
    <property type="evidence" value="ECO:0007669"/>
    <property type="project" value="InterPro"/>
</dbReference>
<name>A0A6C0IA13_9ZZZZ</name>
<organism evidence="1">
    <name type="scientific">viral metagenome</name>
    <dbReference type="NCBI Taxonomy" id="1070528"/>
    <lineage>
        <taxon>unclassified sequences</taxon>
        <taxon>metagenomes</taxon>
        <taxon>organismal metagenomes</taxon>
    </lineage>
</organism>
<dbReference type="EMBL" id="MN740145">
    <property type="protein sequence ID" value="QHT89642.1"/>
    <property type="molecule type" value="Genomic_DNA"/>
</dbReference>
<protein>
    <recommendedName>
        <fullName evidence="2">Transposase</fullName>
    </recommendedName>
</protein>